<dbReference type="InterPro" id="IPR005119">
    <property type="entry name" value="LysR_subst-bd"/>
</dbReference>
<dbReference type="SUPFAM" id="SSF53850">
    <property type="entry name" value="Periplasmic binding protein-like II"/>
    <property type="match status" value="1"/>
</dbReference>
<comment type="similarity">
    <text evidence="1">Belongs to the LysR transcriptional regulatory family.</text>
</comment>
<dbReference type="GO" id="GO:0003677">
    <property type="term" value="F:DNA binding"/>
    <property type="evidence" value="ECO:0007669"/>
    <property type="project" value="UniProtKB-KW"/>
</dbReference>
<reference evidence="6 7" key="1">
    <citation type="submission" date="2017-04" db="EMBL/GenBank/DDBJ databases">
        <authorList>
            <person name="Afonso C.L."/>
            <person name="Miller P.J."/>
            <person name="Scott M.A."/>
            <person name="Spackman E."/>
            <person name="Goraichik I."/>
            <person name="Dimitrov K.M."/>
            <person name="Suarez D.L."/>
            <person name="Swayne D.E."/>
        </authorList>
    </citation>
    <scope>NUCLEOTIDE SEQUENCE [LARGE SCALE GENOMIC DNA]</scope>
    <source>
        <strain evidence="6 7">A2P</strain>
    </source>
</reference>
<evidence type="ECO:0000313" key="7">
    <source>
        <dbReference type="Proteomes" id="UP000192936"/>
    </source>
</evidence>
<dbReference type="InterPro" id="IPR000847">
    <property type="entry name" value="LysR_HTH_N"/>
</dbReference>
<dbReference type="PROSITE" id="PS50931">
    <property type="entry name" value="HTH_LYSR"/>
    <property type="match status" value="1"/>
</dbReference>
<dbReference type="Gene3D" id="1.10.10.10">
    <property type="entry name" value="Winged helix-like DNA-binding domain superfamily/Winged helix DNA-binding domain"/>
    <property type="match status" value="1"/>
</dbReference>
<dbReference type="Gene3D" id="3.40.190.10">
    <property type="entry name" value="Periplasmic binding protein-like II"/>
    <property type="match status" value="2"/>
</dbReference>
<dbReference type="Proteomes" id="UP000192936">
    <property type="component" value="Unassembled WGS sequence"/>
</dbReference>
<evidence type="ECO:0000256" key="1">
    <source>
        <dbReference type="ARBA" id="ARBA00009437"/>
    </source>
</evidence>
<keyword evidence="3 6" id="KW-0238">DNA-binding</keyword>
<protein>
    <submittedName>
        <fullName evidence="6">DNA-binding transcriptional regulator, LysR family</fullName>
    </submittedName>
</protein>
<dbReference type="Pfam" id="PF03466">
    <property type="entry name" value="LysR_substrate"/>
    <property type="match status" value="1"/>
</dbReference>
<dbReference type="AlphaFoldDB" id="A0A1X7ELB3"/>
<gene>
    <name evidence="6" type="ORF">SAMN02982917_1801</name>
</gene>
<dbReference type="InterPro" id="IPR036390">
    <property type="entry name" value="WH_DNA-bd_sf"/>
</dbReference>
<evidence type="ECO:0000259" key="5">
    <source>
        <dbReference type="PROSITE" id="PS50931"/>
    </source>
</evidence>
<proteinExistence type="inferred from homology"/>
<dbReference type="RefSeq" id="WP_085084337.1">
    <property type="nucleotide sequence ID" value="NZ_FXAK01000002.1"/>
</dbReference>
<dbReference type="PRINTS" id="PR00039">
    <property type="entry name" value="HTHLYSR"/>
</dbReference>
<dbReference type="GO" id="GO:0003700">
    <property type="term" value="F:DNA-binding transcription factor activity"/>
    <property type="evidence" value="ECO:0007669"/>
    <property type="project" value="InterPro"/>
</dbReference>
<keyword evidence="4" id="KW-0804">Transcription</keyword>
<dbReference type="OrthoDB" id="9811588at2"/>
<dbReference type="PANTHER" id="PTHR30346:SF17">
    <property type="entry name" value="LYSR FAMILY TRANSCRIPTIONAL REGULATOR"/>
    <property type="match status" value="1"/>
</dbReference>
<evidence type="ECO:0000256" key="4">
    <source>
        <dbReference type="ARBA" id="ARBA00023163"/>
    </source>
</evidence>
<dbReference type="SUPFAM" id="SSF46785">
    <property type="entry name" value="Winged helix' DNA-binding domain"/>
    <property type="match status" value="1"/>
</dbReference>
<sequence>MDLRHLRHFITLAETGSLHRAARQLRLRQPALSQSIRSLEADVGTSLVDRSPSGTRLTQAGEMFLNEAQNILSSLDRAVQIARQAQDGTAIPLRLGITRDIVTIRLTDALSRFRKISTSGQATVSDVPRPRHQWMLNNGLLDLALLPSTLTADVEHAEILWDEDIHLVLPTTHPLVTDAIIDIRRLANVPLILDSCNDDDGIGHALLNASRIAGLTISITSPVFFLETRLMLVAAGFGITALPALSSALAAIPGIVSRPLSPPLKVTTVATWPTSGLTPAAQRFLTIARSLKEIGTDDASSNPS</sequence>
<name>A0A1X7ELB3_9PROT</name>
<evidence type="ECO:0000256" key="2">
    <source>
        <dbReference type="ARBA" id="ARBA00023015"/>
    </source>
</evidence>
<dbReference type="InterPro" id="IPR036388">
    <property type="entry name" value="WH-like_DNA-bd_sf"/>
</dbReference>
<evidence type="ECO:0000313" key="6">
    <source>
        <dbReference type="EMBL" id="SMF35461.1"/>
    </source>
</evidence>
<organism evidence="6 7">
    <name type="scientific">Azospirillum oryzae</name>
    <dbReference type="NCBI Taxonomy" id="286727"/>
    <lineage>
        <taxon>Bacteria</taxon>
        <taxon>Pseudomonadati</taxon>
        <taxon>Pseudomonadota</taxon>
        <taxon>Alphaproteobacteria</taxon>
        <taxon>Rhodospirillales</taxon>
        <taxon>Azospirillaceae</taxon>
        <taxon>Azospirillum</taxon>
    </lineage>
</organism>
<feature type="domain" description="HTH lysR-type" evidence="5">
    <location>
        <begin position="1"/>
        <end position="58"/>
    </location>
</feature>
<dbReference type="Pfam" id="PF00126">
    <property type="entry name" value="HTH_1"/>
    <property type="match status" value="1"/>
</dbReference>
<keyword evidence="2" id="KW-0805">Transcription regulation</keyword>
<accession>A0A1X7ELB3</accession>
<dbReference type="GO" id="GO:0032993">
    <property type="term" value="C:protein-DNA complex"/>
    <property type="evidence" value="ECO:0007669"/>
    <property type="project" value="TreeGrafter"/>
</dbReference>
<dbReference type="FunFam" id="1.10.10.10:FF:000001">
    <property type="entry name" value="LysR family transcriptional regulator"/>
    <property type="match status" value="1"/>
</dbReference>
<evidence type="ECO:0000256" key="3">
    <source>
        <dbReference type="ARBA" id="ARBA00023125"/>
    </source>
</evidence>
<dbReference type="STRING" id="286727.SAMN02982917_1801"/>
<dbReference type="EMBL" id="FXAK01000002">
    <property type="protein sequence ID" value="SMF35461.1"/>
    <property type="molecule type" value="Genomic_DNA"/>
</dbReference>
<dbReference type="PANTHER" id="PTHR30346">
    <property type="entry name" value="TRANSCRIPTIONAL DUAL REGULATOR HCAR-RELATED"/>
    <property type="match status" value="1"/>
</dbReference>